<comment type="function">
    <text evidence="21">The production of the second messenger molecules diacylglycerol (DAG) and inositol 1,4,5-trisphosphate (IP3) is mediated by activated phosphatidylinositol-specific phospholipase C enzymes. PLCE1 is a bifunctional enzyme which also regulates small GTPases of the Ras superfamily through its Ras guanine-exchange factor (RasGEF) activity. As an effector of heterotrimeric and small G-protein, it may play a role in cell survival, cell growth, actin organization and T-cell activation. In podocytes, is involved in the regulation of lamellipodia formation. Acts downstream of AVIL to allow ARP2/3 complex assembly.</text>
</comment>
<dbReference type="InterPro" id="IPR023578">
    <property type="entry name" value="Ras_GEF_dom_sf"/>
</dbReference>
<dbReference type="Gene3D" id="1.10.840.10">
    <property type="entry name" value="Ras guanine-nucleotide exchange factors catalytic domain"/>
    <property type="match status" value="1"/>
</dbReference>
<dbReference type="PROSITE" id="PS50007">
    <property type="entry name" value="PIPLC_X_DOMAIN"/>
    <property type="match status" value="1"/>
</dbReference>
<feature type="compositionally biased region" description="Polar residues" evidence="24">
    <location>
        <begin position="2199"/>
        <end position="2213"/>
    </location>
</feature>
<feature type="region of interest" description="Disordered" evidence="24">
    <location>
        <begin position="1622"/>
        <end position="1656"/>
    </location>
</feature>
<accession>A0AAD7SS62</accession>
<dbReference type="InterPro" id="IPR000909">
    <property type="entry name" value="PLipase_C_PInositol-sp_X_dom"/>
</dbReference>
<dbReference type="Gene3D" id="2.60.40.150">
    <property type="entry name" value="C2 domain"/>
    <property type="match status" value="1"/>
</dbReference>
<evidence type="ECO:0000259" key="25">
    <source>
        <dbReference type="PROSITE" id="PS50004"/>
    </source>
</evidence>
<dbReference type="SMART" id="SM00314">
    <property type="entry name" value="RA"/>
    <property type="match status" value="2"/>
</dbReference>
<dbReference type="InterPro" id="IPR036964">
    <property type="entry name" value="RASGEF_cat_dom_sf"/>
</dbReference>
<sequence>MLCDMNLRKEGQRNPSRLCVAVIGSEGRGRVASALSASTANNQSPLDRRQPQKSATLEGDLRSSHLSQADAGHQSQQASGVPPAPDSETTLYRKPEWWDPAVHVDRPGCHSLARGETAGRLYCKQLCRTCDPVETRRACQEADLLSGSRGIVPGEKGTRPGVGAGRPLSHVTPPAGGLPGASGSDEPGPRASAQRRRIVPCQWSARRGSLPETSLPATATVTVTARCLMGDAATGVLRDAGCARCVKDSFSSLERPSRRHRTESCGCPAQGAVVLKPTPAGSNGLPEFVRNKKERSTLLVRRYYKNNKEVKKSVCAGTRAIVRALPSGHIGERGWLAVCRKTSHACERRISAASGHSAPLQSASLQACRHLLRYLGVRRPEIHYALRAEEELLHPSRKLLASAVSGGGRSCFWDTRPCPCAGPSSLRASLQRTAVSTFISGALLEATASIGARSGLPSFAVGSTGRAMLKERQLCGAVAASSVMPVSVAGISKELADLQHLVQFPEEIASILTEQEQQLYRRVFPLDYLCFLTRDLGTPECQKRHPHLKASLSAPAMSTQSGHRNSVEDLVTRFNEVSSWVTWLILTAGSMEEKREVFSYLIHIAKCCWNMGNYNAVMEFLAGLRSRKVLKMWQFMDQSDIETMRSLKDAMAQHESSSEYRKVVNRALNIPGCKVVPFCGVFLKELSDALDGTASLISLRPKFDSREDSIEFVTDYNGQDNFLQRAGKDGLNNPEKEATVSNILQTIRSCNRSLESDEGEENGREGTSSRKNSFKDRNRNQFIVGDLSDSEGDLSEQAKEVEFQGVEETQKAFSHGTELIPWYVLSIQADVHQFLLQGATVIHYDQDSHLTARCFLRLQPDNCFLTWARPQSSGLSNGRLKSISPGGTADPAHCKPQYFGQVVLNEQAVQHDPEENGITLLYGLNTTDNKLLHFVAPKFTARMLYNGLAELVNAVRRMKKFPDQRLQWLRRQYVSLYQEDCRYEGPTLAQAIELFGGRRWNAGADKPSTQKNSPLGINTAKKKKKALMRGDSGDATDDEMVSRKTRSCKESLGRTGSDPMDSVDQEEQEDGSALGLPGPLSLSASKAQSPSGSSSSSSSSSMCSSTPTRPLSSPILPASSKPQTGAWSSRSWHGRGKGCLRGFQNFMISDSIMSFTEFVELFKSFSIRSRKDLKDLFDAYAVPCSRSTPESAPLYTNLRIDDKVTGLQPDLDLLTRNGLDLGLFVRIRQQMSDNQKQISDAIAAASIVTNGTGVESASLGVLGIDILQLNDFLVNCHGEHLTYDEILSIIQKFEPSVSMRQMGWMSFEGFARFLMDKDNFASKAEESQVNEEDLQYPLSYYYIASSHNTYLTGHQLKGESSVELYSQVLLMGCRSVELDCWDGDDGMPIIYHGHTLTTKIPFKDVVEAVNRTAFINSEMPVILSIENHCSLPQQRKMAEIFKTVFGDKLVTKFLFESDFSDDPLLPSPLQLRGKILLKNKKLKAHQAPVDILKQKAHQLAHMQAQASNGSSAGNSPGNNEDEEEEEDEYDYDYESLSDDNILDDRPEGKSSGDKLQYESNDEMPKRMKKADSSTQSKGKIFDMELGEEFYLPQNKKESRQIAQELSDLIIYCQAVKFPGLSTLTPSGSGRGKDRKSRKSIFGNNPGKSSPGEPVTLVRAPGKGTLEGMRLSWEEQTSPLLSASASLSAIIRTPRCYHISSVNENAAKRLCRRYSQKLIQHTTGQLLRTYPAATRIDSANPNPLTFWLHGIQLVALNYQTDDLPMQLNAAVFEANGGCGYVAKPPVLWDRNCPLYQRFCPLERDTESMSPALFSLTIVSGQNVCPGNTAGSPCVEVDILGMPVDSCHFRTKPIHRNTLNPMWSEQFHFQVHFEDMAFLRFAVVENNSSQVTAQRILPLKALKAGYRHLQLRNQHNEALEVSSLFIYSRRTEENPSGNSIPASVFFSTEEQRAIAQYKVTVHGVPGPEPFTVLCVSEKTTARQLLTTLLPSSPVADYFLSEEKVSLSKERSDTKKPPQQRPLAPEEEILTVINSWIPDEGYVGRICLKTKEENLNEKNSVPEGVEEVSSSTEDDTFFVQVHDVSPEQPHTVIKAPRYSTAQDIIQQTLSKAKYSCSILSNPNPSDYVLMEEVSKETTNKKASTGKPLQRVLFDHECVFQAQSRWRGAGKFILKLKEQVQTAREDKRKGISFASELKKLTGRSRSVSGGAQSSAESAHSKDEQRAACSVPLSEASD</sequence>
<dbReference type="GO" id="GO:0005886">
    <property type="term" value="C:plasma membrane"/>
    <property type="evidence" value="ECO:0007669"/>
    <property type="project" value="UniProtKB-SubCell"/>
</dbReference>
<dbReference type="SUPFAM" id="SSF51695">
    <property type="entry name" value="PLC-like phosphodiesterases"/>
    <property type="match status" value="1"/>
</dbReference>
<dbReference type="Pfam" id="PF00387">
    <property type="entry name" value="PI-PLC-Y"/>
    <property type="match status" value="1"/>
</dbReference>
<evidence type="ECO:0000256" key="24">
    <source>
        <dbReference type="SAM" id="MobiDB-lite"/>
    </source>
</evidence>
<evidence type="ECO:0000256" key="4">
    <source>
        <dbReference type="ARBA" id="ARBA00004394"/>
    </source>
</evidence>
<dbReference type="InterPro" id="IPR001711">
    <property type="entry name" value="PLipase_C_Pinositol-sp_Y"/>
</dbReference>
<feature type="compositionally biased region" description="Polar residues" evidence="24">
    <location>
        <begin position="1120"/>
        <end position="1131"/>
    </location>
</feature>
<evidence type="ECO:0000256" key="10">
    <source>
        <dbReference type="ARBA" id="ARBA00022658"/>
    </source>
</evidence>
<dbReference type="EC" id="3.1.4.11" evidence="23"/>
<dbReference type="GO" id="GO:0005085">
    <property type="term" value="F:guanyl-nucleotide exchange factor activity"/>
    <property type="evidence" value="ECO:0007669"/>
    <property type="project" value="UniProtKB-KW"/>
</dbReference>
<dbReference type="Pfam" id="PF00617">
    <property type="entry name" value="RasGEF"/>
    <property type="match status" value="1"/>
</dbReference>
<dbReference type="Pfam" id="PF00168">
    <property type="entry name" value="C2"/>
    <property type="match status" value="1"/>
</dbReference>
<dbReference type="Gene3D" id="3.20.20.190">
    <property type="entry name" value="Phosphatidylinositol (PI) phosphodiesterase"/>
    <property type="match status" value="1"/>
</dbReference>
<dbReference type="GO" id="GO:0048015">
    <property type="term" value="P:phosphatidylinositol-mediated signaling"/>
    <property type="evidence" value="ECO:0007669"/>
    <property type="project" value="TreeGrafter"/>
</dbReference>
<evidence type="ECO:0000256" key="12">
    <source>
        <dbReference type="ARBA" id="ARBA00022737"/>
    </source>
</evidence>
<evidence type="ECO:0000256" key="11">
    <source>
        <dbReference type="ARBA" id="ARBA00022723"/>
    </source>
</evidence>
<dbReference type="SMART" id="SM00148">
    <property type="entry name" value="PLCXc"/>
    <property type="match status" value="1"/>
</dbReference>
<organism evidence="29 30">
    <name type="scientific">Aldrovandia affinis</name>
    <dbReference type="NCBI Taxonomy" id="143900"/>
    <lineage>
        <taxon>Eukaryota</taxon>
        <taxon>Metazoa</taxon>
        <taxon>Chordata</taxon>
        <taxon>Craniata</taxon>
        <taxon>Vertebrata</taxon>
        <taxon>Euteleostomi</taxon>
        <taxon>Actinopterygii</taxon>
        <taxon>Neopterygii</taxon>
        <taxon>Teleostei</taxon>
        <taxon>Notacanthiformes</taxon>
        <taxon>Halosauridae</taxon>
        <taxon>Aldrovandia</taxon>
    </lineage>
</organism>
<dbReference type="SUPFAM" id="SSF49562">
    <property type="entry name" value="C2 domain (Calcium/lipid-binding domain, CaLB)"/>
    <property type="match status" value="1"/>
</dbReference>
<dbReference type="GO" id="GO:0007265">
    <property type="term" value="P:Ras protein signal transduction"/>
    <property type="evidence" value="ECO:0007669"/>
    <property type="project" value="TreeGrafter"/>
</dbReference>
<dbReference type="InterPro" id="IPR000159">
    <property type="entry name" value="RA_dom"/>
</dbReference>
<evidence type="ECO:0000256" key="20">
    <source>
        <dbReference type="ARBA" id="ARBA00023273"/>
    </source>
</evidence>
<dbReference type="GO" id="GO:0000139">
    <property type="term" value="C:Golgi membrane"/>
    <property type="evidence" value="ECO:0007669"/>
    <property type="project" value="UniProtKB-SubCell"/>
</dbReference>
<feature type="domain" description="Ras-GEF" evidence="27">
    <location>
        <begin position="504"/>
        <end position="757"/>
    </location>
</feature>
<evidence type="ECO:0000256" key="18">
    <source>
        <dbReference type="ARBA" id="ARBA00023136"/>
    </source>
</evidence>
<evidence type="ECO:0000256" key="19">
    <source>
        <dbReference type="ARBA" id="ARBA00023224"/>
    </source>
</evidence>
<dbReference type="Gene3D" id="3.10.20.90">
    <property type="entry name" value="Phosphatidylinositol 3-kinase Catalytic Subunit, Chain A, domain 1"/>
    <property type="match status" value="2"/>
</dbReference>
<dbReference type="SUPFAM" id="SSF50729">
    <property type="entry name" value="PH domain-like"/>
    <property type="match status" value="1"/>
</dbReference>
<comment type="cofactor">
    <cofactor evidence="2">
        <name>Ca(2+)</name>
        <dbReference type="ChEBI" id="CHEBI:29108"/>
    </cofactor>
</comment>
<dbReference type="PRINTS" id="PR00390">
    <property type="entry name" value="PHPHLIPASEC"/>
</dbReference>
<evidence type="ECO:0000256" key="8">
    <source>
        <dbReference type="ARBA" id="ARBA00022490"/>
    </source>
</evidence>
<dbReference type="PANTHER" id="PTHR10336">
    <property type="entry name" value="PHOSPHOINOSITIDE-SPECIFIC PHOSPHOLIPASE C FAMILY PROTEIN"/>
    <property type="match status" value="1"/>
</dbReference>
<comment type="catalytic activity">
    <reaction evidence="1 23">
        <text>a 1,2-diacyl-sn-glycero-3-phospho-(1D-myo-inositol-4,5-bisphosphate) + H2O = 1D-myo-inositol 1,4,5-trisphosphate + a 1,2-diacyl-sn-glycerol + H(+)</text>
        <dbReference type="Rhea" id="RHEA:33179"/>
        <dbReference type="ChEBI" id="CHEBI:15377"/>
        <dbReference type="ChEBI" id="CHEBI:15378"/>
        <dbReference type="ChEBI" id="CHEBI:17815"/>
        <dbReference type="ChEBI" id="CHEBI:58456"/>
        <dbReference type="ChEBI" id="CHEBI:203600"/>
        <dbReference type="EC" id="3.1.4.11"/>
    </reaction>
</comment>
<feature type="compositionally biased region" description="Low complexity" evidence="24">
    <location>
        <begin position="1503"/>
        <end position="1518"/>
    </location>
</feature>
<dbReference type="Gene3D" id="1.10.238.10">
    <property type="entry name" value="EF-hand"/>
    <property type="match status" value="1"/>
</dbReference>
<evidence type="ECO:0000256" key="6">
    <source>
        <dbReference type="ARBA" id="ARBA00004514"/>
    </source>
</evidence>
<keyword evidence="17 23" id="KW-0443">Lipid metabolism</keyword>
<keyword evidence="9" id="KW-0597">Phosphoprotein</keyword>
<evidence type="ECO:0000256" key="21">
    <source>
        <dbReference type="ARBA" id="ARBA00059831"/>
    </source>
</evidence>
<dbReference type="SUPFAM" id="SSF47473">
    <property type="entry name" value="EF-hand"/>
    <property type="match status" value="1"/>
</dbReference>
<gene>
    <name evidence="29" type="ORF">AAFF_G00297370</name>
</gene>
<feature type="domain" description="Ras-associating" evidence="28">
    <location>
        <begin position="2072"/>
        <end position="2175"/>
    </location>
</feature>
<dbReference type="FunFam" id="1.10.238.10:FF:000092">
    <property type="entry name" value="Phosphoinositide phospholipase C"/>
    <property type="match status" value="1"/>
</dbReference>
<dbReference type="GO" id="GO:0016042">
    <property type="term" value="P:lipid catabolic process"/>
    <property type="evidence" value="ECO:0007669"/>
    <property type="project" value="UniProtKB-KW"/>
</dbReference>
<evidence type="ECO:0000256" key="1">
    <source>
        <dbReference type="ARBA" id="ARBA00001195"/>
    </source>
</evidence>
<dbReference type="GO" id="GO:0046872">
    <property type="term" value="F:metal ion binding"/>
    <property type="evidence" value="ECO:0007669"/>
    <property type="project" value="UniProtKB-KW"/>
</dbReference>
<dbReference type="FunFam" id="2.60.40.150:FF:000085">
    <property type="entry name" value="Phosphoinositide phospholipase C"/>
    <property type="match status" value="1"/>
</dbReference>
<evidence type="ECO:0000259" key="28">
    <source>
        <dbReference type="PROSITE" id="PS50200"/>
    </source>
</evidence>
<feature type="compositionally biased region" description="Basic and acidic residues" evidence="24">
    <location>
        <begin position="1542"/>
        <end position="1571"/>
    </location>
</feature>
<dbReference type="InterPro" id="IPR001192">
    <property type="entry name" value="PI-PLC_fam"/>
</dbReference>
<evidence type="ECO:0000256" key="23">
    <source>
        <dbReference type="RuleBase" id="RU361133"/>
    </source>
</evidence>
<feature type="region of interest" description="Disordered" evidence="24">
    <location>
        <begin position="1003"/>
        <end position="1133"/>
    </location>
</feature>
<dbReference type="InterPro" id="IPR028398">
    <property type="entry name" value="PLC-epsilon1_RA2"/>
</dbReference>
<dbReference type="PROSITE" id="PS50200">
    <property type="entry name" value="RA"/>
    <property type="match status" value="1"/>
</dbReference>
<keyword evidence="12" id="KW-0677">Repeat</keyword>
<dbReference type="SMART" id="SM00239">
    <property type="entry name" value="C2"/>
    <property type="match status" value="1"/>
</dbReference>
<evidence type="ECO:0000313" key="30">
    <source>
        <dbReference type="Proteomes" id="UP001221898"/>
    </source>
</evidence>
<keyword evidence="20" id="KW-0966">Cell projection</keyword>
<evidence type="ECO:0000259" key="27">
    <source>
        <dbReference type="PROSITE" id="PS50009"/>
    </source>
</evidence>
<dbReference type="GO" id="GO:0004435">
    <property type="term" value="F:phosphatidylinositol-4,5-bisphosphate phospholipase C activity"/>
    <property type="evidence" value="ECO:0007669"/>
    <property type="project" value="UniProtKB-EC"/>
</dbReference>
<keyword evidence="16" id="KW-0333">Golgi apparatus</keyword>
<reference evidence="29" key="1">
    <citation type="journal article" date="2023" name="Science">
        <title>Genome structures resolve the early diversification of teleost fishes.</title>
        <authorList>
            <person name="Parey E."/>
            <person name="Louis A."/>
            <person name="Montfort J."/>
            <person name="Bouchez O."/>
            <person name="Roques C."/>
            <person name="Iampietro C."/>
            <person name="Lluch J."/>
            <person name="Castinel A."/>
            <person name="Donnadieu C."/>
            <person name="Desvignes T."/>
            <person name="Floi Bucao C."/>
            <person name="Jouanno E."/>
            <person name="Wen M."/>
            <person name="Mejri S."/>
            <person name="Dirks R."/>
            <person name="Jansen H."/>
            <person name="Henkel C."/>
            <person name="Chen W.J."/>
            <person name="Zahm M."/>
            <person name="Cabau C."/>
            <person name="Klopp C."/>
            <person name="Thompson A.W."/>
            <person name="Robinson-Rechavi M."/>
            <person name="Braasch I."/>
            <person name="Lecointre G."/>
            <person name="Bobe J."/>
            <person name="Postlethwait J.H."/>
            <person name="Berthelot C."/>
            <person name="Roest Crollius H."/>
            <person name="Guiguen Y."/>
        </authorList>
    </citation>
    <scope>NUCLEOTIDE SEQUENCE</scope>
    <source>
        <strain evidence="29">NC1722</strain>
    </source>
</reference>
<evidence type="ECO:0000256" key="7">
    <source>
        <dbReference type="ARBA" id="ARBA00022475"/>
    </source>
</evidence>
<dbReference type="Pfam" id="PF00388">
    <property type="entry name" value="PI-PLC-X"/>
    <property type="match status" value="1"/>
</dbReference>
<keyword evidence="11" id="KW-0479">Metal-binding</keyword>
<feature type="region of interest" description="Disordered" evidence="24">
    <location>
        <begin position="1495"/>
        <end position="1578"/>
    </location>
</feature>
<comment type="subcellular location">
    <subcellularLocation>
        <location evidence="3">Cell membrane</location>
    </subcellularLocation>
    <subcellularLocation>
        <location evidence="5">Cell projection</location>
        <location evidence="5">Lamellipodium</location>
    </subcellularLocation>
    <subcellularLocation>
        <location evidence="6">Cytoplasm</location>
        <location evidence="6">Cytosol</location>
    </subcellularLocation>
    <subcellularLocation>
        <location evidence="4">Golgi apparatus membrane</location>
    </subcellularLocation>
</comment>
<dbReference type="SUPFAM" id="SSF54236">
    <property type="entry name" value="Ubiquitin-like"/>
    <property type="match status" value="2"/>
</dbReference>
<dbReference type="PANTHER" id="PTHR10336:SF6">
    <property type="entry name" value="1-PHOSPHATIDYLINOSITOL 4,5-BISPHOSPHATE PHOSPHODIESTERASE EPSILON-1"/>
    <property type="match status" value="1"/>
</dbReference>
<dbReference type="GO" id="GO:0046488">
    <property type="term" value="P:phosphatidylinositol metabolic process"/>
    <property type="evidence" value="ECO:0007669"/>
    <property type="project" value="TreeGrafter"/>
</dbReference>
<dbReference type="FunFam" id="3.10.20.90:FF:000086">
    <property type="entry name" value="Phosphoinositide phospholipase C"/>
    <property type="match status" value="1"/>
</dbReference>
<evidence type="ECO:0000256" key="16">
    <source>
        <dbReference type="ARBA" id="ARBA00023034"/>
    </source>
</evidence>
<evidence type="ECO:0000256" key="17">
    <source>
        <dbReference type="ARBA" id="ARBA00023098"/>
    </source>
</evidence>
<evidence type="ECO:0000256" key="14">
    <source>
        <dbReference type="ARBA" id="ARBA00022837"/>
    </source>
</evidence>
<keyword evidence="7" id="KW-1003">Cell membrane</keyword>
<dbReference type="EMBL" id="JAINUG010000042">
    <property type="protein sequence ID" value="KAJ8406821.1"/>
    <property type="molecule type" value="Genomic_DNA"/>
</dbReference>
<feature type="domain" description="PI-PLC Y-box" evidence="26">
    <location>
        <begin position="1696"/>
        <end position="1786"/>
    </location>
</feature>
<protein>
    <recommendedName>
        <fullName evidence="23">Phosphoinositide phospholipase C</fullName>
        <ecNumber evidence="23">3.1.4.11</ecNumber>
    </recommendedName>
</protein>
<dbReference type="SMART" id="SM00147">
    <property type="entry name" value="RasGEF"/>
    <property type="match status" value="1"/>
</dbReference>
<feature type="compositionally biased region" description="Acidic residues" evidence="24">
    <location>
        <begin position="1519"/>
        <end position="1541"/>
    </location>
</feature>
<dbReference type="InterPro" id="IPR046974">
    <property type="entry name" value="PLC_epsilon1_EF"/>
</dbReference>
<dbReference type="InterPro" id="IPR046973">
    <property type="entry name" value="PLC-epsilon1_cat"/>
</dbReference>
<feature type="compositionally biased region" description="Acidic residues" evidence="24">
    <location>
        <begin position="1061"/>
        <end position="1070"/>
    </location>
</feature>
<dbReference type="GO" id="GO:0031267">
    <property type="term" value="F:small GTPase binding"/>
    <property type="evidence" value="ECO:0007669"/>
    <property type="project" value="UniProtKB-ARBA"/>
</dbReference>
<evidence type="ECO:0000256" key="5">
    <source>
        <dbReference type="ARBA" id="ARBA00004510"/>
    </source>
</evidence>
<dbReference type="Pfam" id="PF00788">
    <property type="entry name" value="RA"/>
    <property type="match status" value="1"/>
</dbReference>
<dbReference type="PROSITE" id="PS50008">
    <property type="entry name" value="PIPLC_Y_DOMAIN"/>
    <property type="match status" value="1"/>
</dbReference>
<dbReference type="InterPro" id="IPR000008">
    <property type="entry name" value="C2_dom"/>
</dbReference>
<evidence type="ECO:0000256" key="13">
    <source>
        <dbReference type="ARBA" id="ARBA00022801"/>
    </source>
</evidence>
<feature type="domain" description="C2" evidence="25">
    <location>
        <begin position="1792"/>
        <end position="1917"/>
    </location>
</feature>
<evidence type="ECO:0000256" key="3">
    <source>
        <dbReference type="ARBA" id="ARBA00004236"/>
    </source>
</evidence>
<name>A0AAD7SS62_9TELE</name>
<feature type="compositionally biased region" description="Polar residues" evidence="24">
    <location>
        <begin position="35"/>
        <end position="45"/>
    </location>
</feature>
<dbReference type="InterPro" id="IPR029071">
    <property type="entry name" value="Ubiquitin-like_domsf"/>
</dbReference>
<dbReference type="Proteomes" id="UP001221898">
    <property type="component" value="Unassembled WGS sequence"/>
</dbReference>
<dbReference type="SUPFAM" id="SSF48366">
    <property type="entry name" value="Ras GEF"/>
    <property type="match status" value="1"/>
</dbReference>
<dbReference type="FunFam" id="3.20.20.190:FF:000090">
    <property type="entry name" value="Phosphoinositide phospholipase C"/>
    <property type="match status" value="1"/>
</dbReference>
<keyword evidence="8" id="KW-0963">Cytoplasm</keyword>
<evidence type="ECO:0000256" key="9">
    <source>
        <dbReference type="ARBA" id="ARBA00022553"/>
    </source>
</evidence>
<keyword evidence="18" id="KW-0472">Membrane</keyword>
<dbReference type="GO" id="GO:0030027">
    <property type="term" value="C:lamellipodium"/>
    <property type="evidence" value="ECO:0007669"/>
    <property type="project" value="UniProtKB-SubCell"/>
</dbReference>
<feature type="region of interest" description="Disordered" evidence="24">
    <location>
        <begin position="752"/>
        <end position="775"/>
    </location>
</feature>
<dbReference type="InterPro" id="IPR017946">
    <property type="entry name" value="PLC-like_Pdiesterase_TIM-brl"/>
</dbReference>
<keyword evidence="14" id="KW-0106">Calcium</keyword>
<feature type="region of interest" description="Disordered" evidence="24">
    <location>
        <begin position="33"/>
        <end position="92"/>
    </location>
</feature>
<dbReference type="GO" id="GO:0051209">
    <property type="term" value="P:release of sequestered calcium ion into cytosol"/>
    <property type="evidence" value="ECO:0007669"/>
    <property type="project" value="TreeGrafter"/>
</dbReference>
<evidence type="ECO:0000313" key="29">
    <source>
        <dbReference type="EMBL" id="KAJ8406821.1"/>
    </source>
</evidence>
<keyword evidence="10 22" id="KW-0344">Guanine-nucleotide releasing factor</keyword>
<dbReference type="SMART" id="SM00149">
    <property type="entry name" value="PLCYc"/>
    <property type="match status" value="1"/>
</dbReference>
<dbReference type="InterPro" id="IPR035892">
    <property type="entry name" value="C2_domain_sf"/>
</dbReference>
<proteinExistence type="predicted"/>
<dbReference type="PROSITE" id="PS50009">
    <property type="entry name" value="RASGEF_CAT"/>
    <property type="match status" value="1"/>
</dbReference>
<keyword evidence="19" id="KW-0807">Transducer</keyword>
<feature type="compositionally biased region" description="Low complexity" evidence="24">
    <location>
        <begin position="1071"/>
        <end position="1105"/>
    </location>
</feature>
<evidence type="ECO:0000256" key="22">
    <source>
        <dbReference type="PROSITE-ProRule" id="PRU00168"/>
    </source>
</evidence>
<feature type="compositionally biased region" description="Basic and acidic residues" evidence="24">
    <location>
        <begin position="761"/>
        <end position="775"/>
    </location>
</feature>
<dbReference type="CDD" id="cd08596">
    <property type="entry name" value="PI-PLCc_epsilon"/>
    <property type="match status" value="1"/>
</dbReference>
<feature type="region of interest" description="Disordered" evidence="24">
    <location>
        <begin position="2198"/>
        <end position="2233"/>
    </location>
</feature>
<dbReference type="InterPro" id="IPR011992">
    <property type="entry name" value="EF-hand-dom_pair"/>
</dbReference>
<comment type="caution">
    <text evidence="29">The sequence shown here is derived from an EMBL/GenBank/DDBJ whole genome shotgun (WGS) entry which is preliminary data.</text>
</comment>
<dbReference type="CDD" id="cd00275">
    <property type="entry name" value="C2_PLC_like"/>
    <property type="match status" value="1"/>
</dbReference>
<feature type="compositionally biased region" description="Polar residues" evidence="24">
    <location>
        <begin position="1007"/>
        <end position="1016"/>
    </location>
</feature>
<evidence type="ECO:0000256" key="2">
    <source>
        <dbReference type="ARBA" id="ARBA00001913"/>
    </source>
</evidence>
<keyword evidence="15 23" id="KW-0442">Lipid degradation</keyword>
<dbReference type="PROSITE" id="PS50004">
    <property type="entry name" value="C2"/>
    <property type="match status" value="1"/>
</dbReference>
<evidence type="ECO:0000259" key="26">
    <source>
        <dbReference type="PROSITE" id="PS50008"/>
    </source>
</evidence>
<dbReference type="InterPro" id="IPR001895">
    <property type="entry name" value="RASGEF_cat_dom"/>
</dbReference>
<dbReference type="Gene3D" id="2.30.29.240">
    <property type="match status" value="1"/>
</dbReference>
<keyword evidence="13 23" id="KW-0378">Hydrolase</keyword>
<dbReference type="GO" id="GO:0005829">
    <property type="term" value="C:cytosol"/>
    <property type="evidence" value="ECO:0007669"/>
    <property type="project" value="UniProtKB-SubCell"/>
</dbReference>
<feature type="region of interest" description="Disordered" evidence="24">
    <location>
        <begin position="150"/>
        <end position="196"/>
    </location>
</feature>
<dbReference type="CDD" id="cd16203">
    <property type="entry name" value="EFh_PI-PLCepsilon"/>
    <property type="match status" value="1"/>
</dbReference>
<keyword evidence="30" id="KW-1185">Reference proteome</keyword>
<dbReference type="CDD" id="cd01780">
    <property type="entry name" value="RA2_PLC-epsilon"/>
    <property type="match status" value="1"/>
</dbReference>
<evidence type="ECO:0000256" key="15">
    <source>
        <dbReference type="ARBA" id="ARBA00022963"/>
    </source>
</evidence>
<dbReference type="GO" id="GO:0007186">
    <property type="term" value="P:G protein-coupled receptor signaling pathway"/>
    <property type="evidence" value="ECO:0007669"/>
    <property type="project" value="TreeGrafter"/>
</dbReference>